<keyword evidence="17" id="KW-0436">Ligase</keyword>
<dbReference type="SUPFAM" id="SSF68906">
    <property type="entry name" value="SAP domain"/>
    <property type="match status" value="1"/>
</dbReference>
<dbReference type="CGD" id="CAL0000196444">
    <property type="gene designation" value="SIZ1"/>
</dbReference>
<feature type="compositionally biased region" description="Low complexity" evidence="12">
    <location>
        <begin position="911"/>
        <end position="949"/>
    </location>
</feature>
<keyword evidence="4" id="KW-0808">Transferase</keyword>
<feature type="compositionally biased region" description="Low complexity" evidence="12">
    <location>
        <begin position="654"/>
        <end position="667"/>
    </location>
</feature>
<evidence type="ECO:0000256" key="11">
    <source>
        <dbReference type="SAM" id="Coils"/>
    </source>
</evidence>
<evidence type="ECO:0000256" key="5">
    <source>
        <dbReference type="ARBA" id="ARBA00022723"/>
    </source>
</evidence>
<evidence type="ECO:0000259" key="14">
    <source>
        <dbReference type="PROSITE" id="PS51044"/>
    </source>
</evidence>
<feature type="region of interest" description="Disordered" evidence="12">
    <location>
        <begin position="1372"/>
        <end position="1460"/>
    </location>
</feature>
<accession>A0A1D8PCK0</accession>
<evidence type="ECO:0000313" key="18">
    <source>
        <dbReference type="Proteomes" id="UP000000559"/>
    </source>
</evidence>
<dbReference type="GO" id="GO:0016874">
    <property type="term" value="F:ligase activity"/>
    <property type="evidence" value="ECO:0007669"/>
    <property type="project" value="UniProtKB-KW"/>
</dbReference>
<dbReference type="GO" id="GO:0061665">
    <property type="term" value="F:SUMO ligase activity"/>
    <property type="evidence" value="ECO:0000318"/>
    <property type="project" value="GO_Central"/>
</dbReference>
<gene>
    <name evidence="16 17" type="primary">SIZ1</name>
    <name evidence="17" type="ordered locus">CAALFM_C101560WA</name>
    <name evidence="16" type="ordered locus">orf19.10853</name>
</gene>
<dbReference type="RefSeq" id="XP_718168.2">
    <property type="nucleotide sequence ID" value="XM_713075.2"/>
</dbReference>
<feature type="region of interest" description="Disordered" evidence="12">
    <location>
        <begin position="830"/>
        <end position="852"/>
    </location>
</feature>
<feature type="compositionally biased region" description="Polar residues" evidence="12">
    <location>
        <begin position="1084"/>
        <end position="1103"/>
    </location>
</feature>
<feature type="compositionally biased region" description="Polar residues" evidence="12">
    <location>
        <begin position="1376"/>
        <end position="1404"/>
    </location>
</feature>
<dbReference type="VEuPathDB" id="FungiDB:C1_01560W_A"/>
<dbReference type="SMR" id="A0A1D8PCK0"/>
<dbReference type="Gene3D" id="2.60.120.780">
    <property type="entry name" value="PINIT domain"/>
    <property type="match status" value="1"/>
</dbReference>
<dbReference type="STRING" id="237561.A0A1D8PCK0"/>
<keyword evidence="8" id="KW-0862">Zinc</keyword>
<feature type="compositionally biased region" description="Polar residues" evidence="12">
    <location>
        <begin position="1203"/>
        <end position="1223"/>
    </location>
</feature>
<reference evidence="17 18" key="1">
    <citation type="journal article" date="2004" name="Proc. Natl. Acad. Sci. U.S.A.">
        <title>The diploid genome sequence of Candida albicans.</title>
        <authorList>
            <person name="Jones T."/>
            <person name="Federspiel N.A."/>
            <person name="Chibana H."/>
            <person name="Dungan J."/>
            <person name="Kalman S."/>
            <person name="Magee B.B."/>
            <person name="Newport G."/>
            <person name="Thorstenson Y.R."/>
            <person name="Agabian N."/>
            <person name="Magee P.T."/>
            <person name="Davis R.W."/>
            <person name="Scherer S."/>
        </authorList>
    </citation>
    <scope>NUCLEOTIDE SEQUENCE [LARGE SCALE GENOMIC DNA]</scope>
    <source>
        <strain evidence="18">SC5314 / ATCC MYA-2876</strain>
    </source>
</reference>
<dbReference type="Gene3D" id="1.10.720.30">
    <property type="entry name" value="SAP domain"/>
    <property type="match status" value="1"/>
</dbReference>
<evidence type="ECO:0000256" key="4">
    <source>
        <dbReference type="ARBA" id="ARBA00022679"/>
    </source>
</evidence>
<feature type="compositionally biased region" description="Polar residues" evidence="12">
    <location>
        <begin position="459"/>
        <end position="473"/>
    </location>
</feature>
<dbReference type="InterPro" id="IPR023321">
    <property type="entry name" value="PINIT"/>
</dbReference>
<dbReference type="PROSITE" id="PS51466">
    <property type="entry name" value="PINIT"/>
    <property type="match status" value="1"/>
</dbReference>
<feature type="compositionally biased region" description="Polar residues" evidence="12">
    <location>
        <begin position="950"/>
        <end position="971"/>
    </location>
</feature>
<feature type="compositionally biased region" description="Polar residues" evidence="12">
    <location>
        <begin position="1184"/>
        <end position="1196"/>
    </location>
</feature>
<keyword evidence="7" id="KW-0833">Ubl conjugation pathway</keyword>
<evidence type="ECO:0000256" key="9">
    <source>
        <dbReference type="ARBA" id="ARBA00023242"/>
    </source>
</evidence>
<comment type="similarity">
    <text evidence="3">Belongs to the PIAS family.</text>
</comment>
<dbReference type="EMBL" id="CP017623">
    <property type="protein sequence ID" value="AOW25846.1"/>
    <property type="molecule type" value="Genomic_DNA"/>
</dbReference>
<feature type="compositionally biased region" description="Low complexity" evidence="12">
    <location>
        <begin position="830"/>
        <end position="846"/>
    </location>
</feature>
<feature type="region of interest" description="Disordered" evidence="12">
    <location>
        <begin position="489"/>
        <end position="547"/>
    </location>
</feature>
<feature type="compositionally biased region" description="Low complexity" evidence="12">
    <location>
        <begin position="1065"/>
        <end position="1083"/>
    </location>
</feature>
<name>A0A1D8PCK0_CANAL</name>
<feature type="region of interest" description="Disordered" evidence="12">
    <location>
        <begin position="438"/>
        <end position="473"/>
    </location>
</feature>
<feature type="region of interest" description="Disordered" evidence="12">
    <location>
        <begin position="1047"/>
        <end position="1133"/>
    </location>
</feature>
<dbReference type="GO" id="GO:0008270">
    <property type="term" value="F:zinc ion binding"/>
    <property type="evidence" value="ECO:0007669"/>
    <property type="project" value="UniProtKB-KW"/>
</dbReference>
<evidence type="ECO:0000313" key="17">
    <source>
        <dbReference type="EMBL" id="AOW25846.1"/>
    </source>
</evidence>
<feature type="compositionally biased region" description="Polar residues" evidence="12">
    <location>
        <begin position="1118"/>
        <end position="1133"/>
    </location>
</feature>
<keyword evidence="6 10" id="KW-0863">Zinc-finger</keyword>
<dbReference type="PROSITE" id="PS50800">
    <property type="entry name" value="SAP"/>
    <property type="match status" value="1"/>
</dbReference>
<dbReference type="UniPathway" id="UPA00886"/>
<evidence type="ECO:0000259" key="13">
    <source>
        <dbReference type="PROSITE" id="PS50800"/>
    </source>
</evidence>
<dbReference type="InterPro" id="IPR004181">
    <property type="entry name" value="Znf_MIZ"/>
</dbReference>
<dbReference type="InterPro" id="IPR036361">
    <property type="entry name" value="SAP_dom_sf"/>
</dbReference>
<feature type="domain" description="SAP" evidence="13">
    <location>
        <begin position="19"/>
        <end position="53"/>
    </location>
</feature>
<keyword evidence="18" id="KW-1185">Reference proteome</keyword>
<evidence type="ECO:0000256" key="7">
    <source>
        <dbReference type="ARBA" id="ARBA00022786"/>
    </source>
</evidence>
<reference evidence="17 18" key="2">
    <citation type="journal article" date="2007" name="Genome Biol.">
        <title>Assembly of the Candida albicans genome into sixteen supercontigs aligned on the eight chromosomes.</title>
        <authorList>
            <person name="van het Hoog M."/>
            <person name="Rast T.J."/>
            <person name="Martchenko M."/>
            <person name="Grindle S."/>
            <person name="Dignard D."/>
            <person name="Hogues H."/>
            <person name="Cuomo C."/>
            <person name="Berriman M."/>
            <person name="Scherer S."/>
            <person name="Magee B.B."/>
            <person name="Whiteway M."/>
            <person name="Chibana H."/>
            <person name="Nantel A."/>
            <person name="Magee P.T."/>
        </authorList>
    </citation>
    <scope>GENOME REANNOTATION</scope>
    <source>
        <strain evidence="18">SC5314 / ATCC MYA-2876</strain>
    </source>
</reference>
<feature type="compositionally biased region" description="Polar residues" evidence="12">
    <location>
        <begin position="644"/>
        <end position="653"/>
    </location>
</feature>
<feature type="compositionally biased region" description="Polar residues" evidence="12">
    <location>
        <begin position="501"/>
        <end position="531"/>
    </location>
</feature>
<dbReference type="KEGG" id="cal:CAALFM_C101560WA"/>
<dbReference type="SMART" id="SM00513">
    <property type="entry name" value="SAP"/>
    <property type="match status" value="1"/>
</dbReference>
<dbReference type="Gene3D" id="3.30.40.10">
    <property type="entry name" value="Zinc/RING finger domain, C3HC4 (zinc finger)"/>
    <property type="match status" value="1"/>
</dbReference>
<reference evidence="17 18" key="3">
    <citation type="journal article" date="2013" name="Genome Biol.">
        <title>Assembly of a phased diploid Candida albicans genome facilitates allele-specific measurements and provides a simple model for repeat and indel structure.</title>
        <authorList>
            <person name="Muzzey D."/>
            <person name="Schwartz K."/>
            <person name="Weissman J.S."/>
            <person name="Sherlock G."/>
        </authorList>
    </citation>
    <scope>NUCLEOTIDE SEQUENCE [LARGE SCALE GENOMIC DNA]</scope>
    <source>
        <strain evidence="18">SC5314 / ATCC MYA-2876</strain>
    </source>
</reference>
<evidence type="ECO:0000256" key="2">
    <source>
        <dbReference type="ARBA" id="ARBA00004718"/>
    </source>
</evidence>
<protein>
    <submittedName>
        <fullName evidence="17">SUMO ligase</fullName>
    </submittedName>
</protein>
<feature type="region of interest" description="Disordered" evidence="12">
    <location>
        <begin position="911"/>
        <end position="971"/>
    </location>
</feature>
<dbReference type="InParanoid" id="A0A1D8PCK0"/>
<evidence type="ECO:0000259" key="15">
    <source>
        <dbReference type="PROSITE" id="PS51466"/>
    </source>
</evidence>
<feature type="compositionally biased region" description="Polar residues" evidence="12">
    <location>
        <begin position="1416"/>
        <end position="1441"/>
    </location>
</feature>
<evidence type="ECO:0000256" key="12">
    <source>
        <dbReference type="SAM" id="MobiDB-lite"/>
    </source>
</evidence>
<dbReference type="Pfam" id="PF02037">
    <property type="entry name" value="SAP"/>
    <property type="match status" value="1"/>
</dbReference>
<feature type="region of interest" description="Disordered" evidence="12">
    <location>
        <begin position="559"/>
        <end position="727"/>
    </location>
</feature>
<evidence type="ECO:0000256" key="3">
    <source>
        <dbReference type="ARBA" id="ARBA00005383"/>
    </source>
</evidence>
<keyword evidence="11" id="KW-0175">Coiled coil</keyword>
<dbReference type="AlphaFoldDB" id="A0A1D8PCK0"/>
<comment type="subcellular location">
    <subcellularLocation>
        <location evidence="1">Nucleus</location>
    </subcellularLocation>
</comment>
<dbReference type="SUPFAM" id="SSF57850">
    <property type="entry name" value="RING/U-box"/>
    <property type="match status" value="1"/>
</dbReference>
<feature type="compositionally biased region" description="Low complexity" evidence="12">
    <location>
        <begin position="592"/>
        <end position="630"/>
    </location>
</feature>
<feature type="compositionally biased region" description="Polar residues" evidence="12">
    <location>
        <begin position="707"/>
        <end position="723"/>
    </location>
</feature>
<dbReference type="InterPro" id="IPR038654">
    <property type="entry name" value="PINIT_sf"/>
</dbReference>
<dbReference type="GeneID" id="3640219"/>
<feature type="region of interest" description="Disordered" evidence="12">
    <location>
        <begin position="869"/>
        <end position="893"/>
    </location>
</feature>
<feature type="compositionally biased region" description="Basic and acidic residues" evidence="12">
    <location>
        <begin position="489"/>
        <end position="500"/>
    </location>
</feature>
<comment type="pathway">
    <text evidence="2">Protein modification; protein sumoylation.</text>
</comment>
<evidence type="ECO:0000256" key="6">
    <source>
        <dbReference type="ARBA" id="ARBA00022771"/>
    </source>
</evidence>
<feature type="compositionally biased region" description="Low complexity" evidence="12">
    <location>
        <begin position="695"/>
        <end position="706"/>
    </location>
</feature>
<feature type="domain" description="PINIT" evidence="15">
    <location>
        <begin position="116"/>
        <end position="270"/>
    </location>
</feature>
<dbReference type="GO" id="GO:0016925">
    <property type="term" value="P:protein sumoylation"/>
    <property type="evidence" value="ECO:0000318"/>
    <property type="project" value="GO_Central"/>
</dbReference>
<dbReference type="PANTHER" id="PTHR10782:SF4">
    <property type="entry name" value="TONALLI, ISOFORM E"/>
    <property type="match status" value="1"/>
</dbReference>
<evidence type="ECO:0000256" key="1">
    <source>
        <dbReference type="ARBA" id="ARBA00004123"/>
    </source>
</evidence>
<feature type="compositionally biased region" description="Polar residues" evidence="12">
    <location>
        <begin position="678"/>
        <end position="688"/>
    </location>
</feature>
<dbReference type="PANTHER" id="PTHR10782">
    <property type="entry name" value="ZINC FINGER MIZ DOMAIN-CONTAINING PROTEIN"/>
    <property type="match status" value="1"/>
</dbReference>
<dbReference type="Proteomes" id="UP000000559">
    <property type="component" value="Chromosome 1"/>
</dbReference>
<evidence type="ECO:0000256" key="10">
    <source>
        <dbReference type="PROSITE-ProRule" id="PRU00452"/>
    </source>
</evidence>
<dbReference type="InterPro" id="IPR003034">
    <property type="entry name" value="SAP_dom"/>
</dbReference>
<sequence>MSTVPQVTQDDYTETLKVWRSFKVAQLKDVCRSLELNVGGRKQDLVDRGEAFLSSKFNNNDQIGFHAAKSLIFMRLQGDPLPSYRDMHYAIRTGRFKLTAPTLIGTSSSTNQLSNIHSGDSKPYKGHTLYFKATPLYRFLRLIHSTPMLLIPNGRNSVQTCHFIFTEEEYKFLQDKPPHIKLYILCGIPDMQRSNATNNVSIEYPVETVIYFNKHEFKDTFRGISGETNTAVPVDITKYINSPPQRNEIVFCHSANNAGYMMYLYLVEVIPAERLIEQVQNRPAIPKSETIRNIKDMSRYDGIQTTKLPLRDPLSYTKLANPTKSVHCDHYMCFNGMLFIEQQRLVDEWKCPVCSREIKFEDLRISEYFEEIIKNVGPDVDEIIIMQDGSWKPVVGDDTNTTKKRTESASPEAIILLSDDEDDVSADEVDANVHLENKEDESVNINRVDNTPEAEVDITESNNNQETQIDNESIQSDDLTEYLIDHEHQQHEEASDKVEDNNPTLPSQQSPQAETNNDETSNMKTTLQEDTSAPLPKNGVQENDAPLGDAIDTEQNLREDQTAEAVDPADSPISVINVTLDPPNEANKENSTESSISLSNLSPKNRESSLSSSSPQSVPPSMITPISPMSAQASSDKAQVLHGDSNTSNQPRYTSSPDSAASPLSLTGPNDINEENRTPQSHNLNNTDALHGQDSSNSQAVSNSRSIQSVPTAAVSSKNQGNQHSDDQIRSLNEEIKKLRQALYYRDLYIKRLPLNQQHALLQQQQQQQLQLQQLSQQRPNDHQIHHFQQQQLLQQQQQRQLRQLEQQQRLQRQQWQQQQQLLQQQQQQLPRQLPLQSPQQLPQQQHLSPEDQSQFLQLTQLPQFRRLQQLQSQQRQSQQRQANPHQQHQQNYLQQPQHNNAQLHLNRNSHQLPQQQQQQQHHHYQQQQQQQQQQQRLQLPQQLRSSPQNRSFQTQPNEQQRVNSLSRSTDATPLSRQIVLDFGTSVPLPTQSSRPTLEEQGSFNLNLLRHTPNLQTVASHSPWSPVATEPKNRSFSDSNIAVVNGLNESDPIEDRPLASLSGRSKSTNNMSNHNTSNVSSSNYQVSEKQQQVHRLQSINANSNKKEDTEVETTTDTNLQQGSSAENTTDEQNSFRCNVQKPMLAIKNSDPSQNHGQVEDTQTKNSINGTSTGVGGTAVFEGNSKLQTNSVQSHSNSPRKEQNSTSVVPNGNPQQIVIGNPSSMVEKKDNGIDYNRNTFQIEDSVVNFVGRDTVNRIIGLTNLKDIQKVVENINNRKIVIDSNVEADRNRKRMILQKFDFDTKSLISDLMKNGGSNYEKSKLINTRRGEKSRLATHWDDKLEKNLSKYNAELQKLDKTLMLLKRQAESIEARDAQISGQSLNSTPVDNANSRGTPSSETDTAAGQSPKKNHLVNIPPQTNQSASQNETLQLSSIVTPSNRDSSNKIRSGPPLQTSQVPTSKRQRVIGMLGIELNEDALKISDRKHGLQNSVTPINNKIKNISLDASNTNNCKDRLGDLQTQFSLNQNITSGTMHDPIVLDMSDEE</sequence>
<dbReference type="OrthoDB" id="28127at2759"/>
<evidence type="ECO:0000313" key="16">
    <source>
        <dbReference type="CGD" id="CAL0000196444"/>
    </source>
</evidence>
<dbReference type="GO" id="GO:0005634">
    <property type="term" value="C:nucleus"/>
    <property type="evidence" value="ECO:0007669"/>
    <property type="project" value="UniProtKB-SubCell"/>
</dbReference>
<dbReference type="InterPro" id="IPR013083">
    <property type="entry name" value="Znf_RING/FYVE/PHD"/>
</dbReference>
<feature type="domain" description="SP-RING-type" evidence="14">
    <location>
        <begin position="296"/>
        <end position="378"/>
    </location>
</feature>
<dbReference type="GO" id="GO:0000785">
    <property type="term" value="C:chromatin"/>
    <property type="evidence" value="ECO:0000318"/>
    <property type="project" value="GO_Central"/>
</dbReference>
<keyword evidence="5" id="KW-0479">Metal-binding</keyword>
<organism evidence="17 18">
    <name type="scientific">Candida albicans (strain SC5314 / ATCC MYA-2876)</name>
    <name type="common">Yeast</name>
    <dbReference type="NCBI Taxonomy" id="237561"/>
    <lineage>
        <taxon>Eukaryota</taxon>
        <taxon>Fungi</taxon>
        <taxon>Dikarya</taxon>
        <taxon>Ascomycota</taxon>
        <taxon>Saccharomycotina</taxon>
        <taxon>Pichiomycetes</taxon>
        <taxon>Debaryomycetaceae</taxon>
        <taxon>Candida/Lodderomyces clade</taxon>
        <taxon>Candida</taxon>
    </lineage>
</organism>
<dbReference type="Pfam" id="PF02891">
    <property type="entry name" value="zf-MIZ"/>
    <property type="match status" value="1"/>
</dbReference>
<dbReference type="PROSITE" id="PS51044">
    <property type="entry name" value="ZF_SP_RING"/>
    <property type="match status" value="1"/>
</dbReference>
<feature type="compositionally biased region" description="Polar residues" evidence="12">
    <location>
        <begin position="1451"/>
        <end position="1460"/>
    </location>
</feature>
<feature type="coiled-coil region" evidence="11">
    <location>
        <begin position="1338"/>
        <end position="1372"/>
    </location>
</feature>
<evidence type="ECO:0000256" key="8">
    <source>
        <dbReference type="ARBA" id="ARBA00022833"/>
    </source>
</evidence>
<proteinExistence type="inferred from homology"/>
<keyword evidence="9" id="KW-0539">Nucleus</keyword>
<feature type="region of interest" description="Disordered" evidence="12">
    <location>
        <begin position="1145"/>
        <end position="1224"/>
    </location>
</feature>
<dbReference type="Pfam" id="PF14324">
    <property type="entry name" value="PINIT"/>
    <property type="match status" value="1"/>
</dbReference>